<keyword evidence="5" id="KW-1185">Reference proteome</keyword>
<evidence type="ECO:0000256" key="1">
    <source>
        <dbReference type="ARBA" id="ARBA00023125"/>
    </source>
</evidence>
<dbReference type="Proteomes" id="UP001327459">
    <property type="component" value="Chromosome"/>
</dbReference>
<proteinExistence type="predicted"/>
<accession>A0ABZ0YXD1</accession>
<name>A0ABZ0YXD1_9GAMM</name>
<dbReference type="InterPro" id="IPR037923">
    <property type="entry name" value="HTH-like"/>
</dbReference>
<dbReference type="SUPFAM" id="SSF51215">
    <property type="entry name" value="Regulatory protein AraC"/>
    <property type="match status" value="1"/>
</dbReference>
<reference evidence="4 5" key="1">
    <citation type="submission" date="2023-11" db="EMBL/GenBank/DDBJ databases">
        <title>MicrobeMod: A computational toolkit for identifying prokaryotic methylation and restriction-modification with nanopore sequencing.</title>
        <authorList>
            <person name="Crits-Christoph A."/>
            <person name="Kang S.C."/>
            <person name="Lee H."/>
            <person name="Ostrov N."/>
        </authorList>
    </citation>
    <scope>NUCLEOTIDE SEQUENCE [LARGE SCALE GENOMIC DNA]</scope>
    <source>
        <strain evidence="4 5">ATCC 49870</strain>
    </source>
</reference>
<evidence type="ECO:0000259" key="3">
    <source>
        <dbReference type="Pfam" id="PF14525"/>
    </source>
</evidence>
<sequence length="249" mass="27451">MSAADQPKPVNPPQRGVFRTADLPPDERNAAWNAIAGPFFDHVVPLEDKAMDGEIRADLLGDWATCRIRFNPHSYARRQARRSDDGLDYYFIQLYCRGALHGECAGRAVSLRPGDILILDVRQALTLRASAGEIITLIIPHADIDRLPADLHGQVLLRERDSTRQLAARFESLEARLSEIGADEAQALQSSVRSVLIAAIDDALSEADPPLRRRSSRPVPEPACKEVGDASTSLQAIQDTLLGWSKRDD</sequence>
<keyword evidence="1" id="KW-0238">DNA-binding</keyword>
<feature type="domain" description="Transcription regulator HTH AraC- type ligand binding" evidence="3">
    <location>
        <begin position="34"/>
        <end position="181"/>
    </location>
</feature>
<dbReference type="RefSeq" id="WP_322520883.1">
    <property type="nucleotide sequence ID" value="NZ_CP140153.1"/>
</dbReference>
<dbReference type="EMBL" id="CP140153">
    <property type="protein sequence ID" value="WQH15860.1"/>
    <property type="molecule type" value="Genomic_DNA"/>
</dbReference>
<protein>
    <recommendedName>
        <fullName evidence="3">Transcription regulator HTH AraC- type ligand binding domain-containing protein</fullName>
    </recommendedName>
</protein>
<gene>
    <name evidence="4" type="ORF">SR882_08845</name>
</gene>
<evidence type="ECO:0000313" key="4">
    <source>
        <dbReference type="EMBL" id="WQH15860.1"/>
    </source>
</evidence>
<dbReference type="Pfam" id="PF14525">
    <property type="entry name" value="AraC_binding_2"/>
    <property type="match status" value="1"/>
</dbReference>
<feature type="region of interest" description="Disordered" evidence="2">
    <location>
        <begin position="1"/>
        <end position="22"/>
    </location>
</feature>
<feature type="region of interest" description="Disordered" evidence="2">
    <location>
        <begin position="207"/>
        <end position="231"/>
    </location>
</feature>
<evidence type="ECO:0000256" key="2">
    <source>
        <dbReference type="SAM" id="MobiDB-lite"/>
    </source>
</evidence>
<evidence type="ECO:0000313" key="5">
    <source>
        <dbReference type="Proteomes" id="UP001327459"/>
    </source>
</evidence>
<organism evidence="4 5">
    <name type="scientific">Guyparkeria halophila</name>
    <dbReference type="NCBI Taxonomy" id="47960"/>
    <lineage>
        <taxon>Bacteria</taxon>
        <taxon>Pseudomonadati</taxon>
        <taxon>Pseudomonadota</taxon>
        <taxon>Gammaproteobacteria</taxon>
        <taxon>Chromatiales</taxon>
        <taxon>Thioalkalibacteraceae</taxon>
        <taxon>Guyparkeria</taxon>
    </lineage>
</organism>
<dbReference type="InterPro" id="IPR035418">
    <property type="entry name" value="AraC-bd_2"/>
</dbReference>